<evidence type="ECO:0000313" key="6">
    <source>
        <dbReference type="Proteomes" id="UP000663854"/>
    </source>
</evidence>
<evidence type="ECO:0000313" key="4">
    <source>
        <dbReference type="EMBL" id="CAF1570493.1"/>
    </source>
</evidence>
<evidence type="ECO:0000313" key="5">
    <source>
        <dbReference type="EMBL" id="CAF3882861.1"/>
    </source>
</evidence>
<keyword evidence="7" id="KW-1185">Reference proteome</keyword>
<evidence type="ECO:0000313" key="3">
    <source>
        <dbReference type="EMBL" id="CAF1402761.1"/>
    </source>
</evidence>
<reference evidence="2" key="1">
    <citation type="submission" date="2021-02" db="EMBL/GenBank/DDBJ databases">
        <authorList>
            <person name="Nowell W R."/>
        </authorList>
    </citation>
    <scope>NUCLEOTIDE SEQUENCE</scope>
</reference>
<organism evidence="2 6">
    <name type="scientific">Rotaria sordida</name>
    <dbReference type="NCBI Taxonomy" id="392033"/>
    <lineage>
        <taxon>Eukaryota</taxon>
        <taxon>Metazoa</taxon>
        <taxon>Spiralia</taxon>
        <taxon>Gnathifera</taxon>
        <taxon>Rotifera</taxon>
        <taxon>Eurotatoria</taxon>
        <taxon>Bdelloidea</taxon>
        <taxon>Philodinida</taxon>
        <taxon>Philodinidae</taxon>
        <taxon>Rotaria</taxon>
    </lineage>
</organism>
<sequence>MGGGSSKKITNTTPARTPTTVIKPAPVPTAVPKTTQCLKPCYCPSCYDCTQPDVLTAAGSKYTVPRGLVAFGIQVDNAFAASNKIFDNWYTTFYGTSKDKLEDIIRNRFVPFPGDHLLSGGTFVLNLRDQKHIYTSPSINYASLEHVCPIDTMTIDGTSYDFQVVLQCKQNPADVQKLRSGKPNVCKYLPDADVQWRTDQRSSVVPISLLICAKKR</sequence>
<dbReference type="EMBL" id="CAJNOU010003661">
    <property type="protein sequence ID" value="CAF1402761.1"/>
    <property type="molecule type" value="Genomic_DNA"/>
</dbReference>
<dbReference type="Proteomes" id="UP000663854">
    <property type="component" value="Unassembled WGS sequence"/>
</dbReference>
<evidence type="ECO:0000313" key="2">
    <source>
        <dbReference type="EMBL" id="CAF1296046.1"/>
    </source>
</evidence>
<dbReference type="Proteomes" id="UP000663874">
    <property type="component" value="Unassembled WGS sequence"/>
</dbReference>
<evidence type="ECO:0000256" key="1">
    <source>
        <dbReference type="SAM" id="MobiDB-lite"/>
    </source>
</evidence>
<dbReference type="EMBL" id="CAJNOH010002488">
    <property type="protein sequence ID" value="CAF1296046.1"/>
    <property type="molecule type" value="Genomic_DNA"/>
</dbReference>
<protein>
    <submittedName>
        <fullName evidence="2">Uncharacterized protein</fullName>
    </submittedName>
</protein>
<gene>
    <name evidence="5" type="ORF">FNK824_LOCUS19634</name>
    <name evidence="4" type="ORF">JXQ802_LOCUS45158</name>
    <name evidence="2" type="ORF">PYM288_LOCUS29656</name>
    <name evidence="3" type="ORF">SEV965_LOCUS31529</name>
</gene>
<evidence type="ECO:0000313" key="7">
    <source>
        <dbReference type="Proteomes" id="UP000663870"/>
    </source>
</evidence>
<feature type="region of interest" description="Disordered" evidence="1">
    <location>
        <begin position="1"/>
        <end position="21"/>
    </location>
</feature>
<proteinExistence type="predicted"/>
<feature type="compositionally biased region" description="Low complexity" evidence="1">
    <location>
        <begin position="10"/>
        <end position="21"/>
    </location>
</feature>
<dbReference type="EMBL" id="CAJNOL010003672">
    <property type="protein sequence ID" value="CAF1570493.1"/>
    <property type="molecule type" value="Genomic_DNA"/>
</dbReference>
<name>A0A815DCE0_9BILA</name>
<dbReference type="EMBL" id="CAJOBE010003477">
    <property type="protein sequence ID" value="CAF3882861.1"/>
    <property type="molecule type" value="Genomic_DNA"/>
</dbReference>
<dbReference type="Proteomes" id="UP000663870">
    <property type="component" value="Unassembled WGS sequence"/>
</dbReference>
<comment type="caution">
    <text evidence="2">The sequence shown here is derived from an EMBL/GenBank/DDBJ whole genome shotgun (WGS) entry which is preliminary data.</text>
</comment>
<dbReference type="AlphaFoldDB" id="A0A815DCE0"/>
<dbReference type="Proteomes" id="UP000663889">
    <property type="component" value="Unassembled WGS sequence"/>
</dbReference>
<accession>A0A815DCE0</accession>